<evidence type="ECO:0000313" key="14">
    <source>
        <dbReference type="EMBL" id="RLN39877.1"/>
    </source>
</evidence>
<protein>
    <recommendedName>
        <fullName evidence="13">Kinesin motor domain-containing protein</fullName>
    </recommendedName>
</protein>
<dbReference type="Gene3D" id="3.40.850.10">
    <property type="entry name" value="Kinesin motor domain"/>
    <property type="match status" value="1"/>
</dbReference>
<dbReference type="GO" id="GO:0005876">
    <property type="term" value="C:spindle microtubule"/>
    <property type="evidence" value="ECO:0007669"/>
    <property type="project" value="TreeGrafter"/>
</dbReference>
<feature type="compositionally biased region" description="Polar residues" evidence="12">
    <location>
        <begin position="1032"/>
        <end position="1045"/>
    </location>
</feature>
<dbReference type="InterPro" id="IPR047149">
    <property type="entry name" value="KIF11-like"/>
</dbReference>
<evidence type="ECO:0000256" key="2">
    <source>
        <dbReference type="ARBA" id="ARBA00022490"/>
    </source>
</evidence>
<keyword evidence="4 10" id="KW-0547">Nucleotide-binding</keyword>
<keyword evidence="7" id="KW-0206">Cytoskeleton</keyword>
<dbReference type="InterPro" id="IPR027417">
    <property type="entry name" value="P-loop_NTPase"/>
</dbReference>
<dbReference type="OrthoDB" id="3176171at2759"/>
<dbReference type="GO" id="GO:0090307">
    <property type="term" value="P:mitotic spindle assembly"/>
    <property type="evidence" value="ECO:0007669"/>
    <property type="project" value="TreeGrafter"/>
</dbReference>
<dbReference type="Pfam" id="PF00225">
    <property type="entry name" value="Kinesin"/>
    <property type="match status" value="1"/>
</dbReference>
<name>A0A3L6THQ9_PANMI</name>
<dbReference type="InterPro" id="IPR047241">
    <property type="entry name" value="KIF11-like_kin_motor_dom"/>
</dbReference>
<comment type="subcellular location">
    <subcellularLocation>
        <location evidence="1">Cytoplasm</location>
        <location evidence="1">Cytoskeleton</location>
        <location evidence="1">Spindle</location>
    </subcellularLocation>
</comment>
<keyword evidence="6 10" id="KW-0505">Motor protein</keyword>
<dbReference type="GO" id="GO:0005524">
    <property type="term" value="F:ATP binding"/>
    <property type="evidence" value="ECO:0007669"/>
    <property type="project" value="UniProtKB-UniRule"/>
</dbReference>
<keyword evidence="3" id="KW-0493">Microtubule</keyword>
<evidence type="ECO:0000259" key="13">
    <source>
        <dbReference type="PROSITE" id="PS50067"/>
    </source>
</evidence>
<evidence type="ECO:0000256" key="7">
    <source>
        <dbReference type="ARBA" id="ARBA00023212"/>
    </source>
</evidence>
<dbReference type="GO" id="GO:0051231">
    <property type="term" value="P:spindle elongation"/>
    <property type="evidence" value="ECO:0007669"/>
    <property type="project" value="TreeGrafter"/>
</dbReference>
<dbReference type="AlphaFoldDB" id="A0A3L6THQ9"/>
<reference evidence="15" key="1">
    <citation type="journal article" date="2019" name="Nat. Commun.">
        <title>The genome of broomcorn millet.</title>
        <authorList>
            <person name="Zou C."/>
            <person name="Miki D."/>
            <person name="Li D."/>
            <person name="Tang Q."/>
            <person name="Xiao L."/>
            <person name="Rajput S."/>
            <person name="Deng P."/>
            <person name="Jia W."/>
            <person name="Huang R."/>
            <person name="Zhang M."/>
            <person name="Sun Y."/>
            <person name="Hu J."/>
            <person name="Fu X."/>
            <person name="Schnable P.S."/>
            <person name="Li F."/>
            <person name="Zhang H."/>
            <person name="Feng B."/>
            <person name="Zhu X."/>
            <person name="Liu R."/>
            <person name="Schnable J.C."/>
            <person name="Zhu J.-K."/>
            <person name="Zhang H."/>
        </authorList>
    </citation>
    <scope>NUCLEOTIDE SEQUENCE [LARGE SCALE GENOMIC DNA]</scope>
</reference>
<keyword evidence="2" id="KW-0963">Cytoplasm</keyword>
<dbReference type="InterPro" id="IPR019821">
    <property type="entry name" value="Kinesin_motor_CS"/>
</dbReference>
<keyword evidence="11" id="KW-0175">Coiled coil</keyword>
<evidence type="ECO:0000256" key="6">
    <source>
        <dbReference type="ARBA" id="ARBA00023175"/>
    </source>
</evidence>
<comment type="caution">
    <text evidence="14">The sequence shown here is derived from an EMBL/GenBank/DDBJ whole genome shotgun (WGS) entry which is preliminary data.</text>
</comment>
<feature type="compositionally biased region" description="Low complexity" evidence="12">
    <location>
        <begin position="23"/>
        <end position="35"/>
    </location>
</feature>
<evidence type="ECO:0000256" key="8">
    <source>
        <dbReference type="ARBA" id="ARBA00034704"/>
    </source>
</evidence>
<comment type="function">
    <text evidence="9">Responsible for microtubule translocation. May be important for the organization of phragmoplast-specific arrays of microtubules. Plays an essential role in stabilizing the mitotic spindle. Required during mitotic cytokinesis.</text>
</comment>
<evidence type="ECO:0000256" key="9">
    <source>
        <dbReference type="ARBA" id="ARBA00046159"/>
    </source>
</evidence>
<dbReference type="PRINTS" id="PR00380">
    <property type="entry name" value="KINESINHEAVY"/>
</dbReference>
<dbReference type="SMART" id="SM00129">
    <property type="entry name" value="KISc"/>
    <property type="match status" value="1"/>
</dbReference>
<dbReference type="PROSITE" id="PS50067">
    <property type="entry name" value="KINESIN_MOTOR_2"/>
    <property type="match status" value="1"/>
</dbReference>
<evidence type="ECO:0000256" key="1">
    <source>
        <dbReference type="ARBA" id="ARBA00004186"/>
    </source>
</evidence>
<feature type="compositionally biased region" description="Low complexity" evidence="12">
    <location>
        <begin position="51"/>
        <end position="78"/>
    </location>
</feature>
<feature type="domain" description="Kinesin motor" evidence="13">
    <location>
        <begin position="85"/>
        <end position="427"/>
    </location>
</feature>
<dbReference type="InterPro" id="IPR001752">
    <property type="entry name" value="Kinesin_motor_dom"/>
</dbReference>
<comment type="similarity">
    <text evidence="8">Belongs to the TRAFAC class myosin-kinesin ATPase superfamily. Kinesin family. KIN-5/BimC subfamily.</text>
</comment>
<dbReference type="GO" id="GO:0072686">
    <property type="term" value="C:mitotic spindle"/>
    <property type="evidence" value="ECO:0007669"/>
    <property type="project" value="TreeGrafter"/>
</dbReference>
<feature type="region of interest" description="Disordered" evidence="12">
    <location>
        <begin position="1030"/>
        <end position="1054"/>
    </location>
</feature>
<dbReference type="GO" id="GO:0008017">
    <property type="term" value="F:microtubule binding"/>
    <property type="evidence" value="ECO:0007669"/>
    <property type="project" value="InterPro"/>
</dbReference>
<evidence type="ECO:0000313" key="15">
    <source>
        <dbReference type="Proteomes" id="UP000275267"/>
    </source>
</evidence>
<evidence type="ECO:0000256" key="11">
    <source>
        <dbReference type="SAM" id="Coils"/>
    </source>
</evidence>
<dbReference type="PANTHER" id="PTHR47970:SF2">
    <property type="entry name" value="KINESIN-LIKE PROTEIN KIN-5D"/>
    <property type="match status" value="1"/>
</dbReference>
<feature type="coiled-coil region" evidence="11">
    <location>
        <begin position="480"/>
        <end position="549"/>
    </location>
</feature>
<dbReference type="InterPro" id="IPR036961">
    <property type="entry name" value="Kinesin_motor_dom_sf"/>
</dbReference>
<evidence type="ECO:0000256" key="4">
    <source>
        <dbReference type="ARBA" id="ARBA00022741"/>
    </source>
</evidence>
<gene>
    <name evidence="14" type="ORF">C2845_PM01G45870</name>
</gene>
<keyword evidence="5 10" id="KW-0067">ATP-binding</keyword>
<dbReference type="STRING" id="4540.A0A3L6THQ9"/>
<organism evidence="14 15">
    <name type="scientific">Panicum miliaceum</name>
    <name type="common">Proso millet</name>
    <name type="synonym">Broomcorn millet</name>
    <dbReference type="NCBI Taxonomy" id="4540"/>
    <lineage>
        <taxon>Eukaryota</taxon>
        <taxon>Viridiplantae</taxon>
        <taxon>Streptophyta</taxon>
        <taxon>Embryophyta</taxon>
        <taxon>Tracheophyta</taxon>
        <taxon>Spermatophyta</taxon>
        <taxon>Magnoliopsida</taxon>
        <taxon>Liliopsida</taxon>
        <taxon>Poales</taxon>
        <taxon>Poaceae</taxon>
        <taxon>PACMAD clade</taxon>
        <taxon>Panicoideae</taxon>
        <taxon>Panicodae</taxon>
        <taxon>Paniceae</taxon>
        <taxon>Panicinae</taxon>
        <taxon>Panicum</taxon>
        <taxon>Panicum sect. Panicum</taxon>
    </lineage>
</organism>
<proteinExistence type="inferred from homology"/>
<feature type="compositionally biased region" description="Low complexity" evidence="12">
    <location>
        <begin position="1"/>
        <end position="10"/>
    </location>
</feature>
<evidence type="ECO:0000256" key="3">
    <source>
        <dbReference type="ARBA" id="ARBA00022701"/>
    </source>
</evidence>
<feature type="binding site" evidence="10">
    <location>
        <begin position="171"/>
        <end position="178"/>
    </location>
    <ligand>
        <name>ATP</name>
        <dbReference type="ChEBI" id="CHEBI:30616"/>
    </ligand>
</feature>
<dbReference type="GO" id="GO:0007018">
    <property type="term" value="P:microtubule-based movement"/>
    <property type="evidence" value="ECO:0007669"/>
    <property type="project" value="InterPro"/>
</dbReference>
<evidence type="ECO:0000256" key="10">
    <source>
        <dbReference type="PROSITE-ProRule" id="PRU00283"/>
    </source>
</evidence>
<sequence>MESSASASASTPRRGGAAVDYVSMSPSPSHTLRSSSAHKPTPRHRDRDRTALLYNNAAQATQQQESSTPKAAAATSKGPGSGSVNVQVLLRCRPLREEERRTGTPVVITCNDQRREVSVAQNIANKQIDRTFVFDKVFGPKSQQQDVFNHAVVPLVNEVLDGYNCTIFAYGQTGTGKTYTMEGGGGKALNGDLPSDAGVIPRAVKCIFDILEAQSAEYSMKVSFLELYNEELTDLLAPEESKFSDDKSKKPMALMEDGKGGVLVRGLEEELVSSAAEIYRILDRGSAKRKTAETLLNKQSSRSHSIFSITIHIKECTPEGEEMIKCGKLNLVDLAGSENISRSGARDGRAREAGEINKSLLTLGRVINTLVEHSGHIPYRDSKLTRLLRDSLGGKTKTCIIATIAPSVHCLEETLSTLDYAHRAKHIKNKPEVNQKMMKSALIRDLYFEMDRIKQELFAAREKNGVYIPREQYLADEAEKKAISEKLDRLELVLESKDKQLDELQGLYESQKLLSADLSDKIQRLQKKMKETECTLADLEERYMQANGTIKEKQYLIENLLKSEKVLVGEAQTLRSELENTAGDLYGLFSKLVSTSVYQQESLLNSLEEEMKSFLSSKGKVDGGLQEHVRKLKETVDSRIVELHGFANELKHKSQLSFENLNSQVITHTSGLEDCMKGMLVDADQLLIELQNGLSQQEMNFGTFIEQQHEELSRNLERMKSVSATTMNFFRTIDSHALELKRVLEESQMAHQKQLFQLQKKFEVVAADEEKYLMEKVAGLLAESNARKKNVVRDDICSLNRTSSERSDKLQTETTKLQHFTSSMKEQWEAYMQRAEEAFQQNVSSIEKKRCFLAENLEQCKTKVESCSGQWSTAQNSVLALARSHAEATSSLISDGTEESNQLNARFSSAVMAGFEDNNVSSKHLLCSIDDSLKLDHGICENVKSITMTSRAELHDLQRGHCEKTTVITGNADTSLGDDYTVDEVTCSTPIRREIKIPSSESIGELVTPPLEDLVKTFWDSRTPTKLDLNGNGKQSLLGSMTPETQRAPLAAIN</sequence>
<dbReference type="Proteomes" id="UP000275267">
    <property type="component" value="Unassembled WGS sequence"/>
</dbReference>
<accession>A0A3L6THQ9</accession>
<dbReference type="SUPFAM" id="SSF52540">
    <property type="entry name" value="P-loop containing nucleoside triphosphate hydrolases"/>
    <property type="match status" value="1"/>
</dbReference>
<dbReference type="CDD" id="cd01364">
    <property type="entry name" value="KISc_BimC_Eg5"/>
    <property type="match status" value="1"/>
</dbReference>
<dbReference type="PANTHER" id="PTHR47970">
    <property type="entry name" value="KINESIN-LIKE PROTEIN KIF11"/>
    <property type="match status" value="1"/>
</dbReference>
<dbReference type="GO" id="GO:0008574">
    <property type="term" value="F:plus-end-directed microtubule motor activity"/>
    <property type="evidence" value="ECO:0007669"/>
    <property type="project" value="TreeGrafter"/>
</dbReference>
<evidence type="ECO:0000256" key="12">
    <source>
        <dbReference type="SAM" id="MobiDB-lite"/>
    </source>
</evidence>
<dbReference type="EMBL" id="PQIB02000001">
    <property type="protein sequence ID" value="RLN39877.1"/>
    <property type="molecule type" value="Genomic_DNA"/>
</dbReference>
<dbReference type="PROSITE" id="PS00411">
    <property type="entry name" value="KINESIN_MOTOR_1"/>
    <property type="match status" value="1"/>
</dbReference>
<feature type="region of interest" description="Disordered" evidence="12">
    <location>
        <begin position="1"/>
        <end position="83"/>
    </location>
</feature>
<dbReference type="FunFam" id="3.40.850.10:FF:000019">
    <property type="entry name" value="Kinesin-like protein KIN-5D"/>
    <property type="match status" value="1"/>
</dbReference>
<keyword evidence="15" id="KW-1185">Reference proteome</keyword>
<evidence type="ECO:0000256" key="5">
    <source>
        <dbReference type="ARBA" id="ARBA00022840"/>
    </source>
</evidence>